<feature type="domain" description="TonB-dependent receptor plug" evidence="14">
    <location>
        <begin position="85"/>
        <end position="172"/>
    </location>
</feature>
<evidence type="ECO:0000256" key="5">
    <source>
        <dbReference type="ARBA" id="ARBA00022729"/>
    </source>
</evidence>
<evidence type="ECO:0000256" key="3">
    <source>
        <dbReference type="ARBA" id="ARBA00022452"/>
    </source>
</evidence>
<dbReference type="GO" id="GO:0015344">
    <property type="term" value="F:siderophore uptake transmembrane transporter activity"/>
    <property type="evidence" value="ECO:0007669"/>
    <property type="project" value="TreeGrafter"/>
</dbReference>
<keyword evidence="5 12" id="KW-0732">Signal</keyword>
<gene>
    <name evidence="15" type="ORF">DAMNIGENAA_28070</name>
</gene>
<dbReference type="InterPro" id="IPR012910">
    <property type="entry name" value="Plug_dom"/>
</dbReference>
<evidence type="ECO:0000256" key="6">
    <source>
        <dbReference type="ARBA" id="ARBA00023077"/>
    </source>
</evidence>
<sequence length="752" mass="85041">MMHVLSKLNMDRRTFGTVRRSICLACSIGLITLLTHMPVEAEEEATTLEEIVVTGEKLVKPTKQTNETVYTGEEVTRKGMEIQGNKADISVYNAIDILPGVNVETPDPYGLSAEQKNVRVRGVRGYLGAMTVEGIPNYGGNPMGPRDYIYDTENFKNIAVYKGAIPADLGTGVGARGGAIEIRPLWPEEKFGADISQAFGLNAYSRTFFRADSGKLPVVNSRLSLSYSYTDADKWKGPGGLGPRNNLNFMLEQPVTGKDSIQFWFNFNDIKQDLFRPLNFEEVQDLGANYNKDYNDKLTGVRSEDINYYKYNHGDFTNNDLLSVIPLTLSDSLRLTFKPYYSLEDSEILNGSISQGGLVQKRTRDIERYGLISEVNYDFSFLKASLGYWVESSDMKIYTQNYVPDTLEYKGYGVYSQNDDNGIVHSPFLKLAGSLCNFDWQAGLKYFYYKDPSSEGYVSSPPTYDLFRATDLDRESKEYEEFLPTLGVAYNFTDSLQAYTSYGRNQIRPYAYVPLISLYNQNRATFQKAGITLNDLFNGYDMEISDNFEVGARFRRGWFEIMPAVFYSMHENLLTTVYDPRVNLSYYQNIGDATGYGFEIETNFYVNDSITLFVNPTYTSLTYDGDLTYQGSILDTDGKQVVDTPEWLVKTGVLWKYKDFEVVPTLTYVGARYGDAEHTERIGDHFLADLKMNYTLKKLPVAEALKVSLELYNLFDNEYVSVINAMDDTRAGSTSYFVGAPFTALMKVSLAF</sequence>
<dbReference type="EMBL" id="BSDR01000001">
    <property type="protein sequence ID" value="GLI35374.1"/>
    <property type="molecule type" value="Genomic_DNA"/>
</dbReference>
<feature type="chain" id="PRO_5040799597" evidence="12">
    <location>
        <begin position="42"/>
        <end position="752"/>
    </location>
</feature>
<keyword evidence="4 10" id="KW-0812">Transmembrane</keyword>
<name>A0A9W6FV23_9BACT</name>
<evidence type="ECO:0000256" key="1">
    <source>
        <dbReference type="ARBA" id="ARBA00004571"/>
    </source>
</evidence>
<dbReference type="Pfam" id="PF00593">
    <property type="entry name" value="TonB_dep_Rec_b-barrel"/>
    <property type="match status" value="1"/>
</dbReference>
<evidence type="ECO:0000313" key="16">
    <source>
        <dbReference type="Proteomes" id="UP001144372"/>
    </source>
</evidence>
<evidence type="ECO:0000256" key="9">
    <source>
        <dbReference type="ARBA" id="ARBA00023237"/>
    </source>
</evidence>
<dbReference type="Proteomes" id="UP001144372">
    <property type="component" value="Unassembled WGS sequence"/>
</dbReference>
<keyword evidence="3 10" id="KW-1134">Transmembrane beta strand</keyword>
<dbReference type="InterPro" id="IPR036942">
    <property type="entry name" value="Beta-barrel_TonB_sf"/>
</dbReference>
<dbReference type="PANTHER" id="PTHR30069:SF29">
    <property type="entry name" value="HEMOGLOBIN AND HEMOGLOBIN-HAPTOGLOBIN-BINDING PROTEIN 1-RELATED"/>
    <property type="match status" value="1"/>
</dbReference>
<dbReference type="InterPro" id="IPR039426">
    <property type="entry name" value="TonB-dep_rcpt-like"/>
</dbReference>
<dbReference type="Gene3D" id="2.170.130.10">
    <property type="entry name" value="TonB-dependent receptor, plug domain"/>
    <property type="match status" value="1"/>
</dbReference>
<accession>A0A9W6FV23</accession>
<reference evidence="15" key="1">
    <citation type="submission" date="2022-12" db="EMBL/GenBank/DDBJ databases">
        <title>Reference genome sequencing for broad-spectrum identification of bacterial and archaeal isolates by mass spectrometry.</title>
        <authorList>
            <person name="Sekiguchi Y."/>
            <person name="Tourlousse D.M."/>
        </authorList>
    </citation>
    <scope>NUCLEOTIDE SEQUENCE</scope>
    <source>
        <strain evidence="15">ASRB1</strain>
    </source>
</reference>
<evidence type="ECO:0000256" key="4">
    <source>
        <dbReference type="ARBA" id="ARBA00022692"/>
    </source>
</evidence>
<dbReference type="InterPro" id="IPR037066">
    <property type="entry name" value="Plug_dom_sf"/>
</dbReference>
<feature type="signal peptide" evidence="12">
    <location>
        <begin position="1"/>
        <end position="41"/>
    </location>
</feature>
<comment type="caution">
    <text evidence="15">The sequence shown here is derived from an EMBL/GenBank/DDBJ whole genome shotgun (WGS) entry which is preliminary data.</text>
</comment>
<dbReference type="PANTHER" id="PTHR30069">
    <property type="entry name" value="TONB-DEPENDENT OUTER MEMBRANE RECEPTOR"/>
    <property type="match status" value="1"/>
</dbReference>
<keyword evidence="7 10" id="KW-0472">Membrane</keyword>
<keyword evidence="8 15" id="KW-0675">Receptor</keyword>
<comment type="similarity">
    <text evidence="10 11">Belongs to the TonB-dependent receptor family.</text>
</comment>
<protein>
    <submittedName>
        <fullName evidence="15">TonB-dependent receptor</fullName>
    </submittedName>
</protein>
<keyword evidence="9 10" id="KW-0998">Cell outer membrane</keyword>
<organism evidence="15 16">
    <name type="scientific">Desulforhabdus amnigena</name>
    <dbReference type="NCBI Taxonomy" id="40218"/>
    <lineage>
        <taxon>Bacteria</taxon>
        <taxon>Pseudomonadati</taxon>
        <taxon>Thermodesulfobacteriota</taxon>
        <taxon>Syntrophobacteria</taxon>
        <taxon>Syntrophobacterales</taxon>
        <taxon>Syntrophobacteraceae</taxon>
        <taxon>Desulforhabdus</taxon>
    </lineage>
</organism>
<proteinExistence type="inferred from homology"/>
<dbReference type="Gene3D" id="2.40.170.20">
    <property type="entry name" value="TonB-dependent receptor, beta-barrel domain"/>
    <property type="match status" value="1"/>
</dbReference>
<evidence type="ECO:0000256" key="7">
    <source>
        <dbReference type="ARBA" id="ARBA00023136"/>
    </source>
</evidence>
<evidence type="ECO:0000313" key="15">
    <source>
        <dbReference type="EMBL" id="GLI35374.1"/>
    </source>
</evidence>
<keyword evidence="2 10" id="KW-0813">Transport</keyword>
<dbReference type="AlphaFoldDB" id="A0A9W6FV23"/>
<dbReference type="Pfam" id="PF07715">
    <property type="entry name" value="Plug"/>
    <property type="match status" value="1"/>
</dbReference>
<dbReference type="GO" id="GO:0044718">
    <property type="term" value="P:siderophore transmembrane transport"/>
    <property type="evidence" value="ECO:0007669"/>
    <property type="project" value="TreeGrafter"/>
</dbReference>
<dbReference type="RefSeq" id="WP_281795101.1">
    <property type="nucleotide sequence ID" value="NZ_BSDR01000001.1"/>
</dbReference>
<dbReference type="InterPro" id="IPR000531">
    <property type="entry name" value="Beta-barrel_TonB"/>
</dbReference>
<dbReference type="SUPFAM" id="SSF56935">
    <property type="entry name" value="Porins"/>
    <property type="match status" value="1"/>
</dbReference>
<evidence type="ECO:0000259" key="14">
    <source>
        <dbReference type="Pfam" id="PF07715"/>
    </source>
</evidence>
<feature type="domain" description="TonB-dependent receptor-like beta-barrel" evidence="13">
    <location>
        <begin position="268"/>
        <end position="714"/>
    </location>
</feature>
<dbReference type="PROSITE" id="PS52016">
    <property type="entry name" value="TONB_DEPENDENT_REC_3"/>
    <property type="match status" value="1"/>
</dbReference>
<evidence type="ECO:0000256" key="2">
    <source>
        <dbReference type="ARBA" id="ARBA00022448"/>
    </source>
</evidence>
<keyword evidence="6 11" id="KW-0798">TonB box</keyword>
<evidence type="ECO:0000259" key="13">
    <source>
        <dbReference type="Pfam" id="PF00593"/>
    </source>
</evidence>
<evidence type="ECO:0000256" key="11">
    <source>
        <dbReference type="RuleBase" id="RU003357"/>
    </source>
</evidence>
<evidence type="ECO:0000256" key="12">
    <source>
        <dbReference type="SAM" id="SignalP"/>
    </source>
</evidence>
<keyword evidence="16" id="KW-1185">Reference proteome</keyword>
<dbReference type="GO" id="GO:0009279">
    <property type="term" value="C:cell outer membrane"/>
    <property type="evidence" value="ECO:0007669"/>
    <property type="project" value="UniProtKB-SubCell"/>
</dbReference>
<evidence type="ECO:0000256" key="8">
    <source>
        <dbReference type="ARBA" id="ARBA00023170"/>
    </source>
</evidence>
<evidence type="ECO:0000256" key="10">
    <source>
        <dbReference type="PROSITE-ProRule" id="PRU01360"/>
    </source>
</evidence>
<comment type="subcellular location">
    <subcellularLocation>
        <location evidence="1 10">Cell outer membrane</location>
        <topology evidence="1 10">Multi-pass membrane protein</topology>
    </subcellularLocation>
</comment>